<keyword evidence="19" id="KW-1185">Reference proteome</keyword>
<feature type="binding site" evidence="14 15">
    <location>
        <position position="111"/>
    </location>
    <ligand>
        <name>a divalent metal cation</name>
        <dbReference type="ChEBI" id="CHEBI:60240"/>
    </ligand>
</feature>
<evidence type="ECO:0000256" key="6">
    <source>
        <dbReference type="ARBA" id="ARBA00012180"/>
    </source>
</evidence>
<comment type="similarity">
    <text evidence="5 14 16">Belongs to the RNase HII family.</text>
</comment>
<evidence type="ECO:0000256" key="7">
    <source>
        <dbReference type="ARBA" id="ARBA00019179"/>
    </source>
</evidence>
<feature type="binding site" evidence="14 15">
    <location>
        <position position="20"/>
    </location>
    <ligand>
        <name>a divalent metal cation</name>
        <dbReference type="ChEBI" id="CHEBI:60240"/>
    </ligand>
</feature>
<evidence type="ECO:0000256" key="9">
    <source>
        <dbReference type="ARBA" id="ARBA00022722"/>
    </source>
</evidence>
<evidence type="ECO:0000256" key="4">
    <source>
        <dbReference type="ARBA" id="ARBA00004496"/>
    </source>
</evidence>
<comment type="catalytic activity">
    <reaction evidence="1 14 15 16">
        <text>Endonucleolytic cleavage to 5'-phosphomonoester.</text>
        <dbReference type="EC" id="3.1.26.4"/>
    </reaction>
</comment>
<comment type="function">
    <text evidence="3 14 16">Endonuclease that specifically degrades the RNA of RNA-DNA hybrids.</text>
</comment>
<comment type="caution">
    <text evidence="18">The sequence shown here is derived from an EMBL/GenBank/DDBJ whole genome shotgun (WGS) entry which is preliminary data.</text>
</comment>
<comment type="subcellular location">
    <subcellularLocation>
        <location evidence="4 14">Cytoplasm</location>
    </subcellularLocation>
</comment>
<evidence type="ECO:0000256" key="14">
    <source>
        <dbReference type="HAMAP-Rule" id="MF_00052"/>
    </source>
</evidence>
<evidence type="ECO:0000313" key="19">
    <source>
        <dbReference type="Proteomes" id="UP001232156"/>
    </source>
</evidence>
<evidence type="ECO:0000256" key="10">
    <source>
        <dbReference type="ARBA" id="ARBA00022723"/>
    </source>
</evidence>
<evidence type="ECO:0000256" key="3">
    <source>
        <dbReference type="ARBA" id="ARBA00004065"/>
    </source>
</evidence>
<dbReference type="GO" id="GO:0004523">
    <property type="term" value="F:RNA-DNA hybrid ribonuclease activity"/>
    <property type="evidence" value="ECO:0007669"/>
    <property type="project" value="UniProtKB-EC"/>
</dbReference>
<evidence type="ECO:0000256" key="11">
    <source>
        <dbReference type="ARBA" id="ARBA00022759"/>
    </source>
</evidence>
<dbReference type="Pfam" id="PF01351">
    <property type="entry name" value="RNase_HII"/>
    <property type="match status" value="1"/>
</dbReference>
<keyword evidence="8 14" id="KW-0963">Cytoplasm</keyword>
<dbReference type="NCBIfam" id="NF000596">
    <property type="entry name" value="PRK00015.1-4"/>
    <property type="match status" value="1"/>
</dbReference>
<evidence type="ECO:0000256" key="8">
    <source>
        <dbReference type="ARBA" id="ARBA00022490"/>
    </source>
</evidence>
<keyword evidence="11 14" id="KW-0255">Endonuclease</keyword>
<dbReference type="PANTHER" id="PTHR10954">
    <property type="entry name" value="RIBONUCLEASE H2 SUBUNIT A"/>
    <property type="match status" value="1"/>
</dbReference>
<feature type="domain" description="RNase H type-2" evidence="17">
    <location>
        <begin position="13"/>
        <end position="203"/>
    </location>
</feature>
<dbReference type="PROSITE" id="PS51975">
    <property type="entry name" value="RNASE_H_2"/>
    <property type="match status" value="1"/>
</dbReference>
<dbReference type="HAMAP" id="MF_00052_B">
    <property type="entry name" value="RNase_HII_B"/>
    <property type="match status" value="1"/>
</dbReference>
<keyword evidence="13 14" id="KW-0464">Manganese</keyword>
<evidence type="ECO:0000259" key="17">
    <source>
        <dbReference type="PROSITE" id="PS51975"/>
    </source>
</evidence>
<evidence type="ECO:0000256" key="16">
    <source>
        <dbReference type="RuleBase" id="RU003515"/>
    </source>
</evidence>
<evidence type="ECO:0000256" key="12">
    <source>
        <dbReference type="ARBA" id="ARBA00022801"/>
    </source>
</evidence>
<dbReference type="NCBIfam" id="NF000595">
    <property type="entry name" value="PRK00015.1-3"/>
    <property type="match status" value="1"/>
</dbReference>
<dbReference type="CDD" id="cd07182">
    <property type="entry name" value="RNase_HII_bacteria_HII_like"/>
    <property type="match status" value="1"/>
</dbReference>
<evidence type="ECO:0000256" key="5">
    <source>
        <dbReference type="ARBA" id="ARBA00007383"/>
    </source>
</evidence>
<comment type="cofactor">
    <cofactor evidence="14 15">
        <name>Mn(2+)</name>
        <dbReference type="ChEBI" id="CHEBI:29035"/>
    </cofactor>
    <cofactor evidence="14 15">
        <name>Mg(2+)</name>
        <dbReference type="ChEBI" id="CHEBI:18420"/>
    </cofactor>
    <text evidence="14 15">Manganese or magnesium. Binds 1 divalent metal ion per monomer in the absence of substrate. May bind a second metal ion after substrate binding.</text>
</comment>
<keyword evidence="10 14" id="KW-0479">Metal-binding</keyword>
<reference evidence="18 19" key="1">
    <citation type="submission" date="2023-08" db="EMBL/GenBank/DDBJ databases">
        <title>Alcaligenaceae gen. nov., a novel taxon isolated from the sludge of Yixing Pesticide Factory.</title>
        <authorList>
            <person name="Ruan L."/>
        </authorList>
    </citation>
    <scope>NUCLEOTIDE SEQUENCE [LARGE SCALE GENOMIC DNA]</scope>
    <source>
        <strain evidence="18 19">LG-2</strain>
    </source>
</reference>
<comment type="cofactor">
    <cofactor evidence="2">
        <name>Mg(2+)</name>
        <dbReference type="ChEBI" id="CHEBI:18420"/>
    </cofactor>
</comment>
<dbReference type="InterPro" id="IPR036397">
    <property type="entry name" value="RNaseH_sf"/>
</dbReference>
<evidence type="ECO:0000256" key="15">
    <source>
        <dbReference type="PROSITE-ProRule" id="PRU01319"/>
    </source>
</evidence>
<evidence type="ECO:0000256" key="2">
    <source>
        <dbReference type="ARBA" id="ARBA00001946"/>
    </source>
</evidence>
<gene>
    <name evidence="14 18" type="primary">rnhB</name>
    <name evidence="18" type="ORF">Q8947_10790</name>
</gene>
<organism evidence="18 19">
    <name type="scientific">Yanghanlia caeni</name>
    <dbReference type="NCBI Taxonomy" id="3064283"/>
    <lineage>
        <taxon>Bacteria</taxon>
        <taxon>Pseudomonadati</taxon>
        <taxon>Pseudomonadota</taxon>
        <taxon>Betaproteobacteria</taxon>
        <taxon>Burkholderiales</taxon>
        <taxon>Alcaligenaceae</taxon>
        <taxon>Yanghanlia</taxon>
    </lineage>
</organism>
<keyword evidence="12 14" id="KW-0378">Hydrolase</keyword>
<dbReference type="PANTHER" id="PTHR10954:SF18">
    <property type="entry name" value="RIBONUCLEASE HII"/>
    <property type="match status" value="1"/>
</dbReference>
<dbReference type="InterPro" id="IPR024567">
    <property type="entry name" value="RNase_HII/HIII_dom"/>
</dbReference>
<feature type="binding site" evidence="14 15">
    <location>
        <position position="19"/>
    </location>
    <ligand>
        <name>a divalent metal cation</name>
        <dbReference type="ChEBI" id="CHEBI:60240"/>
    </ligand>
</feature>
<dbReference type="RefSeq" id="WP_347287281.1">
    <property type="nucleotide sequence ID" value="NZ_JAUZQE010000026.1"/>
</dbReference>
<sequence>MDDLFGRVEQPGIRVAGVDEAGRGPLAGPVFAAAVILDDSRVIDGLNDSKKLVATRREELAQLIRERALAWCIASAGVDEIDRLNILGATMLAMRRACEGLQPAAQQVLVDGNQVPPGLACTAQYVIGGDARVPAISAASILAKTARDAYCLGMHRRFPDYGFDQHKGYATALHLERLRALGPCAEHRRSFAPVKRCFHGEPVTEPYLL</sequence>
<proteinExistence type="inferred from homology"/>
<dbReference type="InterPro" id="IPR022898">
    <property type="entry name" value="RNase_HII"/>
</dbReference>
<dbReference type="Gene3D" id="3.30.420.10">
    <property type="entry name" value="Ribonuclease H-like superfamily/Ribonuclease H"/>
    <property type="match status" value="1"/>
</dbReference>
<dbReference type="Proteomes" id="UP001232156">
    <property type="component" value="Unassembled WGS sequence"/>
</dbReference>
<name>A0ABU1D7V8_9BURK</name>
<dbReference type="SUPFAM" id="SSF53098">
    <property type="entry name" value="Ribonuclease H-like"/>
    <property type="match status" value="1"/>
</dbReference>
<accession>A0ABU1D7V8</accession>
<keyword evidence="9 14" id="KW-0540">Nuclease</keyword>
<dbReference type="InterPro" id="IPR001352">
    <property type="entry name" value="RNase_HII/HIII"/>
</dbReference>
<protein>
    <recommendedName>
        <fullName evidence="7 14">Ribonuclease HII</fullName>
        <shortName evidence="14">RNase HII</shortName>
        <ecNumber evidence="6 14">3.1.26.4</ecNumber>
    </recommendedName>
</protein>
<evidence type="ECO:0000256" key="1">
    <source>
        <dbReference type="ARBA" id="ARBA00000077"/>
    </source>
</evidence>
<evidence type="ECO:0000256" key="13">
    <source>
        <dbReference type="ARBA" id="ARBA00023211"/>
    </source>
</evidence>
<evidence type="ECO:0000313" key="18">
    <source>
        <dbReference type="EMBL" id="MDR4126465.1"/>
    </source>
</evidence>
<dbReference type="EMBL" id="JAUZQE010000026">
    <property type="protein sequence ID" value="MDR4126465.1"/>
    <property type="molecule type" value="Genomic_DNA"/>
</dbReference>
<dbReference type="EC" id="3.1.26.4" evidence="6 14"/>
<dbReference type="InterPro" id="IPR012337">
    <property type="entry name" value="RNaseH-like_sf"/>
</dbReference>